<comment type="caution">
    <text evidence="1">The sequence shown here is derived from an EMBL/GenBank/DDBJ whole genome shotgun (WGS) entry which is preliminary data.</text>
</comment>
<dbReference type="InterPro" id="IPR042099">
    <property type="entry name" value="ANL_N_sf"/>
</dbReference>
<protein>
    <recommendedName>
        <fullName evidence="3">Capsule biosynthesis protein CapK</fullName>
    </recommendedName>
</protein>
<sequence length="428" mass="49869">MNENAAKKIYETGICIRNPSIYDQYDSLKETEWWSFDKLSELQAKNAEQFFNFVFNNSRFYRDIFRKFGFRVGGDFCFDDLIKLPELNKALLVENKDSVKIDIKDERMRLAETSGTSGEGLEFLRNERWDSLNRATMMRSYDWYGVNLWSRNGYLWGFNTSYRQALKIRALDFIQNRFRLFNYSESEIIEFCEKLKGAEFLSGYSSMIFEVAKRANSLGISKLPLKMVKGTSEMILDSYHDECYEAFGAKIVSEYGAAESGIIAFECPSGGLHVNMENLIIETNEDNEVLVTNLASRSFPIIRYNLGDVIEFDDSKCSCGRNHPLIGSVIGRRGGKVLGIENEYPALTFYYVFKNLALEEDVLLNYKVIQKERGSVDIFIEGARDKRVCELVYRQLHRYFSDDISFELKFVRQFQLEQKKRQYFESKL</sequence>
<dbReference type="PANTHER" id="PTHR36932:SF1">
    <property type="entry name" value="CAPSULAR POLYSACCHARIDE BIOSYNTHESIS PROTEIN"/>
    <property type="match status" value="1"/>
</dbReference>
<dbReference type="Gene3D" id="3.40.50.12780">
    <property type="entry name" value="N-terminal domain of ligase-like"/>
    <property type="match status" value="1"/>
</dbReference>
<evidence type="ECO:0008006" key="3">
    <source>
        <dbReference type="Google" id="ProtNLM"/>
    </source>
</evidence>
<name>A0ABT8W2E3_9GAMM</name>
<accession>A0ABT8W2E3</accession>
<reference evidence="1" key="1">
    <citation type="submission" date="2023-07" db="EMBL/GenBank/DDBJ databases">
        <title>Marinobacter sp. chi1 genome sequencing and assembly.</title>
        <authorList>
            <person name="Park S."/>
        </authorList>
    </citation>
    <scope>NUCLEOTIDE SEQUENCE</scope>
    <source>
        <strain evidence="1">Chi1</strain>
    </source>
</reference>
<evidence type="ECO:0000313" key="1">
    <source>
        <dbReference type="EMBL" id="MDO3722414.1"/>
    </source>
</evidence>
<dbReference type="PANTHER" id="PTHR36932">
    <property type="entry name" value="CAPSULAR POLYSACCHARIDE BIOSYNTHESIS PROTEIN"/>
    <property type="match status" value="1"/>
</dbReference>
<organism evidence="1 2">
    <name type="scientific">Marinobacter suaedae</name>
    <dbReference type="NCBI Taxonomy" id="3057675"/>
    <lineage>
        <taxon>Bacteria</taxon>
        <taxon>Pseudomonadati</taxon>
        <taxon>Pseudomonadota</taxon>
        <taxon>Gammaproteobacteria</taxon>
        <taxon>Pseudomonadales</taxon>
        <taxon>Marinobacteraceae</taxon>
        <taxon>Marinobacter</taxon>
    </lineage>
</organism>
<dbReference type="InterPro" id="IPR053158">
    <property type="entry name" value="CapK_Type1_Caps_Biosynth"/>
</dbReference>
<proteinExistence type="predicted"/>
<dbReference type="RefSeq" id="WP_302910104.1">
    <property type="nucleotide sequence ID" value="NZ_JAUMIS010000002.1"/>
</dbReference>
<dbReference type="EMBL" id="JAUMIS010000002">
    <property type="protein sequence ID" value="MDO3722414.1"/>
    <property type="molecule type" value="Genomic_DNA"/>
</dbReference>
<dbReference type="Proteomes" id="UP001168640">
    <property type="component" value="Unassembled WGS sequence"/>
</dbReference>
<keyword evidence="2" id="KW-1185">Reference proteome</keyword>
<gene>
    <name evidence="1" type="ORF">QVZ43_11835</name>
</gene>
<evidence type="ECO:0000313" key="2">
    <source>
        <dbReference type="Proteomes" id="UP001168640"/>
    </source>
</evidence>